<evidence type="ECO:0000259" key="8">
    <source>
        <dbReference type="Pfam" id="PF12805"/>
    </source>
</evidence>
<keyword evidence="4 7" id="KW-1133">Transmembrane helix</keyword>
<feature type="transmembrane region" description="Helical" evidence="7">
    <location>
        <begin position="140"/>
        <end position="159"/>
    </location>
</feature>
<feature type="domain" description="Integral membrane bound transporter" evidence="9">
    <location>
        <begin position="408"/>
        <end position="529"/>
    </location>
</feature>
<evidence type="ECO:0000256" key="5">
    <source>
        <dbReference type="ARBA" id="ARBA00023136"/>
    </source>
</evidence>
<name>A0A1I5FEY3_9FLAO</name>
<evidence type="ECO:0000256" key="4">
    <source>
        <dbReference type="ARBA" id="ARBA00022989"/>
    </source>
</evidence>
<feature type="transmembrane region" description="Helical" evidence="7">
    <location>
        <begin position="517"/>
        <end position="535"/>
    </location>
</feature>
<feature type="transmembrane region" description="Helical" evidence="7">
    <location>
        <begin position="449"/>
        <end position="481"/>
    </location>
</feature>
<dbReference type="Pfam" id="PF13515">
    <property type="entry name" value="FUSC_2"/>
    <property type="match status" value="1"/>
</dbReference>
<protein>
    <submittedName>
        <fullName evidence="10">Uncharacterized membrane protein YccC</fullName>
    </submittedName>
</protein>
<dbReference type="GO" id="GO:0005886">
    <property type="term" value="C:plasma membrane"/>
    <property type="evidence" value="ECO:0007669"/>
    <property type="project" value="UniProtKB-SubCell"/>
</dbReference>
<reference evidence="11" key="1">
    <citation type="submission" date="2016-10" db="EMBL/GenBank/DDBJ databases">
        <authorList>
            <person name="Varghese N."/>
            <person name="Submissions S."/>
        </authorList>
    </citation>
    <scope>NUCLEOTIDE SEQUENCE [LARGE SCALE GENOMIC DNA]</scope>
    <source>
        <strain evidence="11">DS-12</strain>
    </source>
</reference>
<keyword evidence="11" id="KW-1185">Reference proteome</keyword>
<proteinExistence type="inferred from homology"/>
<feature type="domain" description="Integral membrane protein YccS N-terminal" evidence="8">
    <location>
        <begin position="72"/>
        <end position="317"/>
    </location>
</feature>
<evidence type="ECO:0000259" key="9">
    <source>
        <dbReference type="Pfam" id="PF13515"/>
    </source>
</evidence>
<sequence length="732" mass="84613">MFDKLFLKFGDNQFYNAIKITFTAIVAFFIFYSSADFTAAFTVTLGALLCAPIDISSNFKHKIIGLLLVSFLIPIISFSLTYTYPYFYIFAPLFCVLVFLSAFISLFGHRANLLSFTLLLTISLSFIHHDKPEILLTNCFYLLLGGLFYTLISIVFYFIKPNRYINLEVAECIEITGEYLELRSKLWIENADREKINRQMLEKQVRINELHEHIREYLVYNKARTLNSNNNRKLLVALSSLVDILELAMANTFNHKEFIEFFKDDDSILAEYKTLAHSFSVTLKSLAFHIKTNKKHHSIGNLANDFKKLKLRINDYVKNQNISIYDENAVNVNNLLFYADKQIEKIKGLERVYKERVNADELRGKYRDLEKFFTPEHYRLKTFLDHLNFKSSTFRYALRITLTMFVGLIVGNIFNFENAYWILLTIVVIMRPGYGLTKQRSTHRVIGTIIGGILGISALILIDSNIALSVLAIISMLLGYWFSGIDYKVGVTFVTFYVILIYGLLTDNAETQLIYRILDTVVGALLAFLATRFVWPTWELNSMNIHLENSLKAIKLYIIEVKYYYIKKGEPSTSYKLARKNAFIEVGNLMASFQRMIQEPKGKQVNRAELYELTVLNQTLVSSAASIGTYIQFHKTTEASKAFKLVMDYINNNLSQSLHNLDFDAEITSDIEEDFKISITELKAIRRQEVEKLDIDEASKIQKLEESQLIIDQLIWMSNLSEKIEKTTLKMK</sequence>
<dbReference type="PANTHER" id="PTHR30509:SF9">
    <property type="entry name" value="MULTIDRUG RESISTANCE PROTEIN MDTO"/>
    <property type="match status" value="1"/>
</dbReference>
<comment type="subcellular location">
    <subcellularLocation>
        <location evidence="1">Cell membrane</location>
        <topology evidence="1">Multi-pass membrane protein</topology>
    </subcellularLocation>
</comment>
<evidence type="ECO:0000256" key="6">
    <source>
        <dbReference type="ARBA" id="ARBA00043993"/>
    </source>
</evidence>
<dbReference type="Pfam" id="PF12805">
    <property type="entry name" value="FUSC-like"/>
    <property type="match status" value="1"/>
</dbReference>
<evidence type="ECO:0000313" key="10">
    <source>
        <dbReference type="EMBL" id="SFO22262.1"/>
    </source>
</evidence>
<evidence type="ECO:0000256" key="2">
    <source>
        <dbReference type="ARBA" id="ARBA00022475"/>
    </source>
</evidence>
<keyword evidence="2" id="KW-1003">Cell membrane</keyword>
<feature type="transmembrane region" description="Helical" evidence="7">
    <location>
        <begin position="63"/>
        <end position="80"/>
    </location>
</feature>
<organism evidence="10 11">
    <name type="scientific">Paenimyroides ummariense</name>
    <dbReference type="NCBI Taxonomy" id="913024"/>
    <lineage>
        <taxon>Bacteria</taxon>
        <taxon>Pseudomonadati</taxon>
        <taxon>Bacteroidota</taxon>
        <taxon>Flavobacteriia</taxon>
        <taxon>Flavobacteriales</taxon>
        <taxon>Flavobacteriaceae</taxon>
        <taxon>Paenimyroides</taxon>
    </lineage>
</organism>
<evidence type="ECO:0000256" key="1">
    <source>
        <dbReference type="ARBA" id="ARBA00004651"/>
    </source>
</evidence>
<gene>
    <name evidence="10" type="ORF">SAMN05421741_12730</name>
</gene>
<dbReference type="STRING" id="913024.SAMN05421741_12730"/>
<evidence type="ECO:0000256" key="7">
    <source>
        <dbReference type="SAM" id="Phobius"/>
    </source>
</evidence>
<feature type="transmembrane region" description="Helical" evidence="7">
    <location>
        <begin position="487"/>
        <end position="505"/>
    </location>
</feature>
<dbReference type="AlphaFoldDB" id="A0A1I5FEY3"/>
<keyword evidence="3 7" id="KW-0812">Transmembrane</keyword>
<dbReference type="EMBL" id="FOVI01000027">
    <property type="protein sequence ID" value="SFO22262.1"/>
    <property type="molecule type" value="Genomic_DNA"/>
</dbReference>
<evidence type="ECO:0000313" key="11">
    <source>
        <dbReference type="Proteomes" id="UP000199036"/>
    </source>
</evidence>
<dbReference type="InterPro" id="IPR049453">
    <property type="entry name" value="Memb_transporter_dom"/>
</dbReference>
<keyword evidence="5 7" id="KW-0472">Membrane</keyword>
<dbReference type="RefSeq" id="WP_091525748.1">
    <property type="nucleotide sequence ID" value="NZ_FOVI01000027.1"/>
</dbReference>
<dbReference type="InterPro" id="IPR032692">
    <property type="entry name" value="YccS_N"/>
</dbReference>
<evidence type="ECO:0000256" key="3">
    <source>
        <dbReference type="ARBA" id="ARBA00022692"/>
    </source>
</evidence>
<feature type="transmembrane region" description="Helical" evidence="7">
    <location>
        <begin position="86"/>
        <end position="104"/>
    </location>
</feature>
<dbReference type="OrthoDB" id="8670769at2"/>
<comment type="similarity">
    <text evidence="6">Belongs to the YccS/YhfK family.</text>
</comment>
<dbReference type="Proteomes" id="UP000199036">
    <property type="component" value="Unassembled WGS sequence"/>
</dbReference>
<feature type="transmembrane region" description="Helical" evidence="7">
    <location>
        <begin position="20"/>
        <end position="51"/>
    </location>
</feature>
<dbReference type="PANTHER" id="PTHR30509">
    <property type="entry name" value="P-HYDROXYBENZOIC ACID EFFLUX PUMP SUBUNIT-RELATED"/>
    <property type="match status" value="1"/>
</dbReference>
<accession>A0A1I5FEY3</accession>